<name>A0A401W3J1_STREY</name>
<evidence type="ECO:0000313" key="2">
    <source>
        <dbReference type="Proteomes" id="UP000286746"/>
    </source>
</evidence>
<gene>
    <name evidence="1" type="ORF">GKJPGBOP_03576</name>
</gene>
<proteinExistence type="predicted"/>
<dbReference type="Gene3D" id="2.30.110.10">
    <property type="entry name" value="Electron Transport, Fmn-binding Protein, Chain A"/>
    <property type="match status" value="1"/>
</dbReference>
<organism evidence="1 2">
    <name type="scientific">Streptomyces paromomycinus</name>
    <name type="common">Streptomyces rimosus subsp. paromomycinus</name>
    <dbReference type="NCBI Taxonomy" id="92743"/>
    <lineage>
        <taxon>Bacteria</taxon>
        <taxon>Bacillati</taxon>
        <taxon>Actinomycetota</taxon>
        <taxon>Actinomycetes</taxon>
        <taxon>Kitasatosporales</taxon>
        <taxon>Streptomycetaceae</taxon>
        <taxon>Streptomyces</taxon>
    </lineage>
</organism>
<reference evidence="1 2" key="1">
    <citation type="submission" date="2018-11" db="EMBL/GenBank/DDBJ databases">
        <title>Whole genome sequence of Streptomyces paromomycinus NBRC 15454(T).</title>
        <authorList>
            <person name="Komaki H."/>
            <person name="Tamura T."/>
        </authorList>
    </citation>
    <scope>NUCLEOTIDE SEQUENCE [LARGE SCALE GENOMIC DNA]</scope>
    <source>
        <strain evidence="1 2">NBRC 15454</strain>
    </source>
</reference>
<accession>A0A401W3J1</accession>
<dbReference type="InterPro" id="IPR012349">
    <property type="entry name" value="Split_barrel_FMN-bd"/>
</dbReference>
<dbReference type="SUPFAM" id="SSF50475">
    <property type="entry name" value="FMN-binding split barrel"/>
    <property type="match status" value="1"/>
</dbReference>
<protein>
    <recommendedName>
        <fullName evidence="3">Pyridoxamine 5'-phosphate oxidase</fullName>
    </recommendedName>
</protein>
<comment type="caution">
    <text evidence="1">The sequence shown here is derived from an EMBL/GenBank/DDBJ whole genome shotgun (WGS) entry which is preliminary data.</text>
</comment>
<sequence length="164" mass="17636">MTTTATTEGDCPDAIRRALAAHTTLTLAYTDDEGPQACAVLYATADGPAPSLVLVTADSTRHGRAFARAADAGDGARVAFTAQRDGQEWTALTGVQGRGSCHRLAGADRAAGWRTYLERFPFVAADERLGAALERTALWEVRPTWLRLIDNGRGFGHKEEWHAP</sequence>
<dbReference type="AlphaFoldDB" id="A0A401W3J1"/>
<evidence type="ECO:0000313" key="1">
    <source>
        <dbReference type="EMBL" id="GCD43890.1"/>
    </source>
</evidence>
<dbReference type="Proteomes" id="UP000286746">
    <property type="component" value="Unassembled WGS sequence"/>
</dbReference>
<dbReference type="RefSeq" id="WP_125054911.1">
    <property type="nucleotide sequence ID" value="NZ_BHZD01000001.1"/>
</dbReference>
<evidence type="ECO:0008006" key="3">
    <source>
        <dbReference type="Google" id="ProtNLM"/>
    </source>
</evidence>
<dbReference type="EMBL" id="BHZD01000001">
    <property type="protein sequence ID" value="GCD43890.1"/>
    <property type="molecule type" value="Genomic_DNA"/>
</dbReference>
<keyword evidence="2" id="KW-1185">Reference proteome</keyword>